<gene>
    <name evidence="1" type="ORF">C2845_PM09G17140</name>
</gene>
<dbReference type="Proteomes" id="UP000275267">
    <property type="component" value="Unassembled WGS sequence"/>
</dbReference>
<dbReference type="EMBL" id="PQIB02000006">
    <property type="protein sequence ID" value="RLN13284.1"/>
    <property type="molecule type" value="Genomic_DNA"/>
</dbReference>
<keyword evidence="2" id="KW-1185">Reference proteome</keyword>
<evidence type="ECO:0000313" key="2">
    <source>
        <dbReference type="Proteomes" id="UP000275267"/>
    </source>
</evidence>
<evidence type="ECO:0000313" key="1">
    <source>
        <dbReference type="EMBL" id="RLN13284.1"/>
    </source>
</evidence>
<reference evidence="2" key="1">
    <citation type="journal article" date="2019" name="Nat. Commun.">
        <title>The genome of broomcorn millet.</title>
        <authorList>
            <person name="Zou C."/>
            <person name="Miki D."/>
            <person name="Li D."/>
            <person name="Tang Q."/>
            <person name="Xiao L."/>
            <person name="Rajput S."/>
            <person name="Deng P."/>
            <person name="Jia W."/>
            <person name="Huang R."/>
            <person name="Zhang M."/>
            <person name="Sun Y."/>
            <person name="Hu J."/>
            <person name="Fu X."/>
            <person name="Schnable P.S."/>
            <person name="Li F."/>
            <person name="Zhang H."/>
            <person name="Feng B."/>
            <person name="Zhu X."/>
            <person name="Liu R."/>
            <person name="Schnable J.C."/>
            <person name="Zhu J.-K."/>
            <person name="Zhang H."/>
        </authorList>
    </citation>
    <scope>NUCLEOTIDE SEQUENCE [LARGE SCALE GENOMIC DNA]</scope>
</reference>
<name>A0A3L6S292_PANMI</name>
<accession>A0A3L6S292</accession>
<protein>
    <submittedName>
        <fullName evidence="1">Protein BRASSINOSTEROID INSENSITIVE 1-like</fullName>
    </submittedName>
</protein>
<dbReference type="AlphaFoldDB" id="A0A3L6S292"/>
<organism evidence="1 2">
    <name type="scientific">Panicum miliaceum</name>
    <name type="common">Proso millet</name>
    <name type="synonym">Broomcorn millet</name>
    <dbReference type="NCBI Taxonomy" id="4540"/>
    <lineage>
        <taxon>Eukaryota</taxon>
        <taxon>Viridiplantae</taxon>
        <taxon>Streptophyta</taxon>
        <taxon>Embryophyta</taxon>
        <taxon>Tracheophyta</taxon>
        <taxon>Spermatophyta</taxon>
        <taxon>Magnoliopsida</taxon>
        <taxon>Liliopsida</taxon>
        <taxon>Poales</taxon>
        <taxon>Poaceae</taxon>
        <taxon>PACMAD clade</taxon>
        <taxon>Panicoideae</taxon>
        <taxon>Panicodae</taxon>
        <taxon>Paniceae</taxon>
        <taxon>Panicinae</taxon>
        <taxon>Panicum</taxon>
        <taxon>Panicum sect. Panicum</taxon>
    </lineage>
</organism>
<sequence length="185" mass="20922">MIQTQPTRSNASKRTKSRCMTISEGLSRRRRKLQISLKAWPFLRWMWFEWTEPEHPWVGTDPPATSVDQKLFRANTIVTIGDATTTSFWMLGIATSEGVKSEVVCKLRRQKQREANLRTTNILAMGTMPKGTGDPSKDITKMTTKAVTSGRTTKLWSRAEGFEPSYKKMIEAVQTFDDGGGRTTT</sequence>
<comment type="caution">
    <text evidence="1">The sequence shown here is derived from an EMBL/GenBank/DDBJ whole genome shotgun (WGS) entry which is preliminary data.</text>
</comment>
<proteinExistence type="predicted"/>